<name>A0A6J7CJM1_9ZZZZ</name>
<evidence type="ECO:0000259" key="1">
    <source>
        <dbReference type="PROSITE" id="PS50850"/>
    </source>
</evidence>
<dbReference type="InterPro" id="IPR020846">
    <property type="entry name" value="MFS_dom"/>
</dbReference>
<protein>
    <submittedName>
        <fullName evidence="2">Unannotated protein</fullName>
    </submittedName>
</protein>
<sequence>MSRTTQGAAGLVLGVFAASRFLMALDSSVMNVSMASVASDPGTSITLDTLVMATLMITGGKVGTLLGVVHVDRVIDGCGRVRT</sequence>
<dbReference type="GO" id="GO:0022857">
    <property type="term" value="F:transmembrane transporter activity"/>
    <property type="evidence" value="ECO:0007669"/>
    <property type="project" value="InterPro"/>
</dbReference>
<reference evidence="2" key="1">
    <citation type="submission" date="2020-05" db="EMBL/GenBank/DDBJ databases">
        <authorList>
            <person name="Chiriac C."/>
            <person name="Salcher M."/>
            <person name="Ghai R."/>
            <person name="Kavagutti S V."/>
        </authorList>
    </citation>
    <scope>NUCLEOTIDE SEQUENCE</scope>
</reference>
<gene>
    <name evidence="2" type="ORF">UFOPK3402_00086</name>
</gene>
<accession>A0A6J7CJM1</accession>
<dbReference type="PROSITE" id="PS50850">
    <property type="entry name" value="MFS"/>
    <property type="match status" value="1"/>
</dbReference>
<dbReference type="EMBL" id="CAFBLS010000006">
    <property type="protein sequence ID" value="CAB4858582.1"/>
    <property type="molecule type" value="Genomic_DNA"/>
</dbReference>
<proteinExistence type="predicted"/>
<organism evidence="2">
    <name type="scientific">freshwater metagenome</name>
    <dbReference type="NCBI Taxonomy" id="449393"/>
    <lineage>
        <taxon>unclassified sequences</taxon>
        <taxon>metagenomes</taxon>
        <taxon>ecological metagenomes</taxon>
    </lineage>
</organism>
<dbReference type="AlphaFoldDB" id="A0A6J7CJM1"/>
<feature type="domain" description="Major facilitator superfamily (MFS) profile" evidence="1">
    <location>
        <begin position="12"/>
        <end position="83"/>
    </location>
</feature>
<evidence type="ECO:0000313" key="2">
    <source>
        <dbReference type="EMBL" id="CAB4858582.1"/>
    </source>
</evidence>